<protein>
    <recommendedName>
        <fullName evidence="6">DUF5067 domain-containing protein</fullName>
    </recommendedName>
</protein>
<reference evidence="5" key="1">
    <citation type="journal article" date="2021" name="Proc. Natl. Acad. Sci. U.S.A.">
        <title>A Catalog of Tens of Thousands of Viruses from Human Metagenomes Reveals Hidden Associations with Chronic Diseases.</title>
        <authorList>
            <person name="Tisza M.J."/>
            <person name="Buck C.B."/>
        </authorList>
    </citation>
    <scope>NUCLEOTIDE SEQUENCE</scope>
    <source>
        <strain evidence="5">Ct0uL16</strain>
    </source>
</reference>
<dbReference type="Pfam" id="PF16729">
    <property type="entry name" value="DUF5067"/>
    <property type="match status" value="1"/>
</dbReference>
<keyword evidence="2" id="KW-0812">Transmembrane</keyword>
<accession>A0A8S5Q4I9</accession>
<evidence type="ECO:0000313" key="5">
    <source>
        <dbReference type="EMBL" id="DAE14263.1"/>
    </source>
</evidence>
<evidence type="ECO:0000259" key="3">
    <source>
        <dbReference type="Pfam" id="PF13240"/>
    </source>
</evidence>
<dbReference type="EMBL" id="BK015578">
    <property type="protein sequence ID" value="DAE14263.1"/>
    <property type="molecule type" value="Genomic_DNA"/>
</dbReference>
<keyword evidence="2" id="KW-1133">Transmembrane helix</keyword>
<dbReference type="InterPro" id="IPR031989">
    <property type="entry name" value="DUF5067"/>
</dbReference>
<evidence type="ECO:0000256" key="2">
    <source>
        <dbReference type="SAM" id="Phobius"/>
    </source>
</evidence>
<keyword evidence="2" id="KW-0472">Membrane</keyword>
<dbReference type="InterPro" id="IPR029050">
    <property type="entry name" value="Immunoprotect_excell_Ig-like"/>
</dbReference>
<name>A0A8S5Q4I9_9CAUD</name>
<feature type="domain" description="DUF5067" evidence="4">
    <location>
        <begin position="79"/>
        <end position="194"/>
    </location>
</feature>
<feature type="domain" description="Zinc-ribbon" evidence="3">
    <location>
        <begin position="2"/>
        <end position="24"/>
    </location>
</feature>
<evidence type="ECO:0000256" key="1">
    <source>
        <dbReference type="ARBA" id="ARBA00022729"/>
    </source>
</evidence>
<keyword evidence="1" id="KW-0732">Signal</keyword>
<dbReference type="InterPro" id="IPR026870">
    <property type="entry name" value="Zinc_ribbon_dom"/>
</dbReference>
<feature type="transmembrane region" description="Helical" evidence="2">
    <location>
        <begin position="50"/>
        <end position="70"/>
    </location>
</feature>
<sequence length="214" mass="23388">MYCQKCGTPNPEGANNCSNCGAPLSIQAPQSFPAQPQQPAQKPKKKRKGCLIVAIIFAVIIIFVAIMIGIGSKGDTNATTTSNSNVSTSKSDNNISNYKVALKDYFVTKDYDGKSVLVVTYTFTNNGSEKANWNYTISADAFQDGVGLTNPISSYGINGYDFESQDKDLMTGKSVDVQEAYYLDDAKTDVEIQLSLFSAWDDKVYDTFTIKLKK</sequence>
<organism evidence="5">
    <name type="scientific">Siphoviridae sp. ct0uL16</name>
    <dbReference type="NCBI Taxonomy" id="2825299"/>
    <lineage>
        <taxon>Viruses</taxon>
        <taxon>Duplodnaviria</taxon>
        <taxon>Heunggongvirae</taxon>
        <taxon>Uroviricota</taxon>
        <taxon>Caudoviricetes</taxon>
    </lineage>
</organism>
<evidence type="ECO:0008006" key="6">
    <source>
        <dbReference type="Google" id="ProtNLM"/>
    </source>
</evidence>
<dbReference type="Gene3D" id="2.60.40.1240">
    <property type="match status" value="1"/>
</dbReference>
<dbReference type="Pfam" id="PF13240">
    <property type="entry name" value="Zn_Ribbon_1"/>
    <property type="match status" value="1"/>
</dbReference>
<proteinExistence type="predicted"/>
<evidence type="ECO:0000259" key="4">
    <source>
        <dbReference type="Pfam" id="PF16729"/>
    </source>
</evidence>